<dbReference type="PANTHER" id="PTHR43649">
    <property type="entry name" value="ARABINOSE-BINDING PROTEIN-RELATED"/>
    <property type="match status" value="1"/>
</dbReference>
<reference evidence="1 2" key="1">
    <citation type="submission" date="2016-11" db="EMBL/GenBank/DDBJ databases">
        <title>Paenibacillus species isolates.</title>
        <authorList>
            <person name="Beno S.M."/>
        </authorList>
    </citation>
    <scope>NUCLEOTIDE SEQUENCE [LARGE SCALE GENOMIC DNA]</scope>
    <source>
        <strain evidence="1 2">FSL F4-0100</strain>
    </source>
</reference>
<dbReference type="PANTHER" id="PTHR43649:SF12">
    <property type="entry name" value="DIACETYLCHITOBIOSE BINDING PROTEIN DASA"/>
    <property type="match status" value="1"/>
</dbReference>
<dbReference type="OrthoDB" id="9782846at2"/>
<name>A0A1R1B3Z4_PAELA</name>
<dbReference type="Pfam" id="PF01547">
    <property type="entry name" value="SBP_bac_1"/>
    <property type="match status" value="1"/>
</dbReference>
<dbReference type="InterPro" id="IPR006059">
    <property type="entry name" value="SBP"/>
</dbReference>
<dbReference type="STRING" id="1401.BK123_10805"/>
<accession>A0A1R1B3Z4</accession>
<comment type="caution">
    <text evidence="1">The sequence shown here is derived from an EMBL/GenBank/DDBJ whole genome shotgun (WGS) entry which is preliminary data.</text>
</comment>
<dbReference type="SUPFAM" id="SSF53850">
    <property type="entry name" value="Periplasmic binding protein-like II"/>
    <property type="match status" value="1"/>
</dbReference>
<evidence type="ECO:0008006" key="3">
    <source>
        <dbReference type="Google" id="ProtNLM"/>
    </source>
</evidence>
<dbReference type="InterPro" id="IPR050490">
    <property type="entry name" value="Bact_solute-bd_prot1"/>
</dbReference>
<dbReference type="Proteomes" id="UP000187074">
    <property type="component" value="Unassembled WGS sequence"/>
</dbReference>
<proteinExistence type="predicted"/>
<dbReference type="AlphaFoldDB" id="A0A1R1B3Z4"/>
<dbReference type="RefSeq" id="WP_076322404.1">
    <property type="nucleotide sequence ID" value="NZ_MRTF01000003.1"/>
</dbReference>
<evidence type="ECO:0000313" key="1">
    <source>
        <dbReference type="EMBL" id="OME93733.1"/>
    </source>
</evidence>
<sequence length="386" mass="44263">MTTSTELRLITEANGYDLKYVQTVIQSFEVFRPDVKVVLVQAEDSYGVMEQFHHEGADLLHIREGGYSTQLRKGVVQDLLPYLRNDPVLKMDDFYQGALTQPMWGGQLAVLPVVDVAVPQIFYNKKWFAEANVPFPTNEWTEDQFLDAAVRLTRHGENGDESRYGFYIYPDVEFLEPFLMRRGGRHLSDDGSVGRGYTDSEIAHATYQWIVDLYRKHRVAPPPGVQVDNIFHSKRFAMIYDFSWHNGIAYDPELSEAYGVVGLPHAQGGRDIYTMYSTGYGIPVTSKYSELAWELLKELALPSSEEARRAYWGVPITRTLAKELGRIDNPWWGPALYAMERIDKNAYLSNQVWNLSRQQINRDIERMIKGEAGVEETLSRWAEIVS</sequence>
<dbReference type="EMBL" id="MRTF01000003">
    <property type="protein sequence ID" value="OME93733.1"/>
    <property type="molecule type" value="Genomic_DNA"/>
</dbReference>
<dbReference type="Gene3D" id="3.40.190.10">
    <property type="entry name" value="Periplasmic binding protein-like II"/>
    <property type="match status" value="1"/>
</dbReference>
<organism evidence="1 2">
    <name type="scientific">Paenibacillus lautus</name>
    <name type="common">Bacillus lautus</name>
    <dbReference type="NCBI Taxonomy" id="1401"/>
    <lineage>
        <taxon>Bacteria</taxon>
        <taxon>Bacillati</taxon>
        <taxon>Bacillota</taxon>
        <taxon>Bacilli</taxon>
        <taxon>Bacillales</taxon>
        <taxon>Paenibacillaceae</taxon>
        <taxon>Paenibacillus</taxon>
    </lineage>
</organism>
<gene>
    <name evidence="1" type="ORF">BK123_10805</name>
</gene>
<evidence type="ECO:0000313" key="2">
    <source>
        <dbReference type="Proteomes" id="UP000187074"/>
    </source>
</evidence>
<protein>
    <recommendedName>
        <fullName evidence="3">Extracellular solute-binding protein</fullName>
    </recommendedName>
</protein>